<evidence type="ECO:0000259" key="3">
    <source>
        <dbReference type="PROSITE" id="PS51724"/>
    </source>
</evidence>
<reference evidence="4 5" key="1">
    <citation type="submission" date="2019-12" db="EMBL/GenBank/DDBJ databases">
        <authorList>
            <person name="Zhang Y.-J."/>
        </authorList>
    </citation>
    <scope>NUCLEOTIDE SEQUENCE [LARGE SCALE GENOMIC DNA]</scope>
    <source>
        <strain evidence="4 5">H18S-6</strain>
    </source>
</reference>
<sequence>MALNAQAGDSQAYSLVGASLSRAANNGNRYQPQYHNDEPQGFGHADHHHAMNQGSPAAENGGVAKVVGLLGAVASLALIVGIGVWGYKLVARDVSGVPVVRSLEGPMRIQPDNPGGRSADNQGLAVNAVAANGTAADPADRLTLAPASMNLTEDDVPVSDVTVTVAPIPAPLQDEPISEAAVTAFQNGEIDALVAELTEGVTPLGEPVATLASVAAPVIVQPTPLQPVETAAITPLAPSPAVLNAPGVKVSLRPLVRPARASLSQGSGTPIQGRSALEVEATSLAAGTRLAQLGAYESAAVARAEWERIFGQFGDYFEGKSRVIQKAESGGRTFYRLRAMGFDDLSDARRFCATLVAGKADCIPVTTR</sequence>
<dbReference type="PROSITE" id="PS51724">
    <property type="entry name" value="SPOR"/>
    <property type="match status" value="1"/>
</dbReference>
<evidence type="ECO:0000313" key="4">
    <source>
        <dbReference type="EMBL" id="KAE9626495.1"/>
    </source>
</evidence>
<evidence type="ECO:0000256" key="1">
    <source>
        <dbReference type="SAM" id="MobiDB-lite"/>
    </source>
</evidence>
<feature type="domain" description="SPOR" evidence="3">
    <location>
        <begin position="283"/>
        <end position="368"/>
    </location>
</feature>
<proteinExistence type="predicted"/>
<dbReference type="InterPro" id="IPR007730">
    <property type="entry name" value="SPOR-like_dom"/>
</dbReference>
<name>A0A6A4RB60_9RHOB</name>
<accession>A0A6A4RB60</accession>
<dbReference type="InterPro" id="IPR036680">
    <property type="entry name" value="SPOR-like_sf"/>
</dbReference>
<protein>
    <submittedName>
        <fullName evidence="4">SPOR domain-containing protein</fullName>
    </submittedName>
</protein>
<organism evidence="4 5">
    <name type="scientific">Parasedimentitalea maritima</name>
    <dbReference type="NCBI Taxonomy" id="2578117"/>
    <lineage>
        <taxon>Bacteria</taxon>
        <taxon>Pseudomonadati</taxon>
        <taxon>Pseudomonadota</taxon>
        <taxon>Alphaproteobacteria</taxon>
        <taxon>Rhodobacterales</taxon>
        <taxon>Paracoccaceae</taxon>
        <taxon>Parasedimentitalea</taxon>
    </lineage>
</organism>
<feature type="region of interest" description="Disordered" evidence="1">
    <location>
        <begin position="26"/>
        <end position="57"/>
    </location>
</feature>
<evidence type="ECO:0000313" key="5">
    <source>
        <dbReference type="Proteomes" id="UP000441586"/>
    </source>
</evidence>
<dbReference type="Pfam" id="PF05036">
    <property type="entry name" value="SPOR"/>
    <property type="match status" value="1"/>
</dbReference>
<keyword evidence="2" id="KW-0472">Membrane</keyword>
<gene>
    <name evidence="4" type="ORF">GP644_20810</name>
</gene>
<dbReference type="AlphaFoldDB" id="A0A6A4RB60"/>
<dbReference type="GO" id="GO:0042834">
    <property type="term" value="F:peptidoglycan binding"/>
    <property type="evidence" value="ECO:0007669"/>
    <property type="project" value="InterPro"/>
</dbReference>
<feature type="transmembrane region" description="Helical" evidence="2">
    <location>
        <begin position="66"/>
        <end position="87"/>
    </location>
</feature>
<dbReference type="Gene3D" id="3.30.70.1070">
    <property type="entry name" value="Sporulation related repeat"/>
    <property type="match status" value="1"/>
</dbReference>
<keyword evidence="2" id="KW-0812">Transmembrane</keyword>
<evidence type="ECO:0000256" key="2">
    <source>
        <dbReference type="SAM" id="Phobius"/>
    </source>
</evidence>
<dbReference type="EMBL" id="WSFO01000015">
    <property type="protein sequence ID" value="KAE9626495.1"/>
    <property type="molecule type" value="Genomic_DNA"/>
</dbReference>
<keyword evidence="2" id="KW-1133">Transmembrane helix</keyword>
<comment type="caution">
    <text evidence="4">The sequence shown here is derived from an EMBL/GenBank/DDBJ whole genome shotgun (WGS) entry which is preliminary data.</text>
</comment>
<dbReference type="Proteomes" id="UP000441586">
    <property type="component" value="Unassembled WGS sequence"/>
</dbReference>